<dbReference type="OrthoDB" id="9801588at2"/>
<dbReference type="Pfam" id="PF05545">
    <property type="entry name" value="FixQ"/>
    <property type="match status" value="1"/>
</dbReference>
<keyword evidence="2" id="KW-0472">Membrane</keyword>
<proteinExistence type="predicted"/>
<keyword evidence="2" id="KW-1133">Transmembrane helix</keyword>
<dbReference type="EMBL" id="FBYC01000001">
    <property type="protein sequence ID" value="CUX79489.1"/>
    <property type="molecule type" value="Genomic_DNA"/>
</dbReference>
<dbReference type="RefSeq" id="WP_072244289.1">
    <property type="nucleotide sequence ID" value="NZ_FBYC01000001.1"/>
</dbReference>
<dbReference type="STRING" id="1666912.Ga0058931_0172"/>
<reference evidence="3 6" key="2">
    <citation type="submission" date="2016-01" db="EMBL/GenBank/DDBJ databases">
        <authorList>
            <person name="Varghese N."/>
        </authorList>
    </citation>
    <scope>NUCLEOTIDE SEQUENCE [LARGE SCALE GENOMIC DNA]</scope>
    <source>
        <strain evidence="3 6">HL-91</strain>
    </source>
</reference>
<evidence type="ECO:0000313" key="5">
    <source>
        <dbReference type="Proteomes" id="UP000050413"/>
    </source>
</evidence>
<dbReference type="AlphaFoldDB" id="A0A0P7YXZ9"/>
<reference evidence="4 5" key="1">
    <citation type="submission" date="2015-09" db="EMBL/GenBank/DDBJ databases">
        <title>Identification and resolution of microdiversity through metagenomic sequencing of parallel consortia.</title>
        <authorList>
            <person name="Nelson W.C."/>
            <person name="Romine M.F."/>
            <person name="Lindemann S.R."/>
        </authorList>
    </citation>
    <scope>NUCLEOTIDE SEQUENCE [LARGE SCALE GENOMIC DNA]</scope>
    <source>
        <strain evidence="4">HL-91</strain>
    </source>
</reference>
<dbReference type="Proteomes" id="UP000050413">
    <property type="component" value="Unassembled WGS sequence"/>
</dbReference>
<dbReference type="Proteomes" id="UP000182045">
    <property type="component" value="Unassembled WGS sequence"/>
</dbReference>
<evidence type="ECO:0000256" key="1">
    <source>
        <dbReference type="SAM" id="MobiDB-lite"/>
    </source>
</evidence>
<feature type="transmembrane region" description="Helical" evidence="2">
    <location>
        <begin position="14"/>
        <end position="31"/>
    </location>
</feature>
<protein>
    <submittedName>
        <fullName evidence="4">Cbb3-type cytochrome c oxidase subunit IV CcoQ</fullName>
    </submittedName>
    <submittedName>
        <fullName evidence="3">Cytochrome c oxidase cbb3-type subunit 4</fullName>
    </submittedName>
</protein>
<keyword evidence="6" id="KW-1185">Reference proteome</keyword>
<dbReference type="InterPro" id="IPR008621">
    <property type="entry name" value="Cbb3-typ_cyt_oxidase_comp"/>
</dbReference>
<evidence type="ECO:0000313" key="3">
    <source>
        <dbReference type="EMBL" id="CUX79489.1"/>
    </source>
</evidence>
<gene>
    <name evidence="4" type="primary">ccoQ</name>
    <name evidence="3" type="ORF">Ga0058931_0172</name>
    <name evidence="4" type="ORF">HLUCCA05_12355</name>
</gene>
<accession>A0A0P7YXZ9</accession>
<keyword evidence="2" id="KW-0812">Transmembrane</keyword>
<organism evidence="4 5">
    <name type="scientific">Roseibaca calidilacus</name>
    <dbReference type="NCBI Taxonomy" id="1666912"/>
    <lineage>
        <taxon>Bacteria</taxon>
        <taxon>Pseudomonadati</taxon>
        <taxon>Pseudomonadota</taxon>
        <taxon>Alphaproteobacteria</taxon>
        <taxon>Rhodobacterales</taxon>
        <taxon>Paracoccaceae</taxon>
        <taxon>Roseinatronobacter</taxon>
    </lineage>
</organism>
<evidence type="ECO:0000313" key="4">
    <source>
        <dbReference type="EMBL" id="KPP93965.1"/>
    </source>
</evidence>
<dbReference type="CDD" id="cd01324">
    <property type="entry name" value="cbb3_Oxidase_CcoQ"/>
    <property type="match status" value="1"/>
</dbReference>
<dbReference type="EMBL" id="LJSG01000007">
    <property type="protein sequence ID" value="KPP93965.1"/>
    <property type="molecule type" value="Genomic_DNA"/>
</dbReference>
<evidence type="ECO:0000313" key="6">
    <source>
        <dbReference type="Proteomes" id="UP000182045"/>
    </source>
</evidence>
<feature type="region of interest" description="Disordered" evidence="1">
    <location>
        <begin position="48"/>
        <end position="72"/>
    </location>
</feature>
<comment type="caution">
    <text evidence="4">The sequence shown here is derived from an EMBL/GenBank/DDBJ whole genome shotgun (WGS) entry which is preliminary data.</text>
</comment>
<sequence length="72" mass="8427">METYTLLRAFADSWHLLFMFCFFIGVFVYILRPGGKKVHRDTANMIFRNDDKPAAPDNRQRHAGHADLREAE</sequence>
<name>A0A0P7YXZ9_9RHOB</name>
<evidence type="ECO:0000256" key="2">
    <source>
        <dbReference type="SAM" id="Phobius"/>
    </source>
</evidence>